<accession>A0A2R5GE40</accession>
<proteinExistence type="predicted"/>
<feature type="compositionally biased region" description="Polar residues" evidence="2">
    <location>
        <begin position="1"/>
        <end position="10"/>
    </location>
</feature>
<dbReference type="AlphaFoldDB" id="A0A2R5GE40"/>
<reference evidence="3 4" key="1">
    <citation type="submission" date="2017-12" db="EMBL/GenBank/DDBJ databases">
        <title>Sequencing, de novo assembly and annotation of complete genome of a new Thraustochytrid species, strain FCC1311.</title>
        <authorList>
            <person name="Sedici K."/>
            <person name="Godart F."/>
            <person name="Aiese Cigliano R."/>
            <person name="Sanseverino W."/>
            <person name="Barakat M."/>
            <person name="Ortet P."/>
            <person name="Marechal E."/>
            <person name="Cagnac O."/>
            <person name="Amato A."/>
        </authorList>
    </citation>
    <scope>NUCLEOTIDE SEQUENCE [LARGE SCALE GENOMIC DNA]</scope>
</reference>
<protein>
    <submittedName>
        <fullName evidence="3">Uncharacterized protein</fullName>
    </submittedName>
</protein>
<feature type="coiled-coil region" evidence="1">
    <location>
        <begin position="169"/>
        <end position="196"/>
    </location>
</feature>
<dbReference type="Proteomes" id="UP000241890">
    <property type="component" value="Unassembled WGS sequence"/>
</dbReference>
<sequence length="199" mass="22049">MESSGNTTIASFIERFRREPPRSREERGARAKEDKGLFWWQDSSKQGAQPYAEVDEYPANRGSHELLVEDLGDEFLNVDELNRRADEILARHKHLLEPAEDEEEDCKSLDASAIASTTNVSACKTFIASPFASPSTPAAGPIATFIGPSSTAKEAATSPMSQCAKDGKREALVQRLEALRARLREIEREEADLEKLCNP</sequence>
<feature type="compositionally biased region" description="Basic and acidic residues" evidence="2">
    <location>
        <begin position="14"/>
        <end position="32"/>
    </location>
</feature>
<dbReference type="EMBL" id="BEYU01000053">
    <property type="protein sequence ID" value="GBG29196.1"/>
    <property type="molecule type" value="Genomic_DNA"/>
</dbReference>
<evidence type="ECO:0000256" key="2">
    <source>
        <dbReference type="SAM" id="MobiDB-lite"/>
    </source>
</evidence>
<keyword evidence="4" id="KW-1185">Reference proteome</keyword>
<evidence type="ECO:0000313" key="4">
    <source>
        <dbReference type="Proteomes" id="UP000241890"/>
    </source>
</evidence>
<dbReference type="InParanoid" id="A0A2R5GE40"/>
<comment type="caution">
    <text evidence="3">The sequence shown here is derived from an EMBL/GenBank/DDBJ whole genome shotgun (WGS) entry which is preliminary data.</text>
</comment>
<organism evidence="3 4">
    <name type="scientific">Hondaea fermentalgiana</name>
    <dbReference type="NCBI Taxonomy" id="2315210"/>
    <lineage>
        <taxon>Eukaryota</taxon>
        <taxon>Sar</taxon>
        <taxon>Stramenopiles</taxon>
        <taxon>Bigyra</taxon>
        <taxon>Labyrinthulomycetes</taxon>
        <taxon>Thraustochytrida</taxon>
        <taxon>Thraustochytriidae</taxon>
        <taxon>Hondaea</taxon>
    </lineage>
</organism>
<feature type="region of interest" description="Disordered" evidence="2">
    <location>
        <begin position="1"/>
        <end position="32"/>
    </location>
</feature>
<gene>
    <name evidence="3" type="ORF">FCC1311_054182</name>
</gene>
<keyword evidence="1" id="KW-0175">Coiled coil</keyword>
<name>A0A2R5GE40_9STRA</name>
<evidence type="ECO:0000313" key="3">
    <source>
        <dbReference type="EMBL" id="GBG29196.1"/>
    </source>
</evidence>
<evidence type="ECO:0000256" key="1">
    <source>
        <dbReference type="SAM" id="Coils"/>
    </source>
</evidence>